<sequence length="307" mass="33719">MPASSWFHKLRRKRRKGRPSGACPSPSPIHGAAEDEPIAVVTTTVAWADDQRTQQRQRPIAEPRSPAGPAPAPCAGYSPNRPSYYFPTADRAARPDGGLRCIAPRGGGGDDDSTVLDVRVDVVHRRAGRLGGIDAPPATPELNLRRIVTRPLAKNEPAVDVSGSSDSITTSAATTPSTSRARGFHVKPASTRRRRRRGHDDDNNVRKQKEKEAEAVPAHVGTTTRGRRWLYESLVVVKTSSDPEREMAESMAEMVAANRIRSPDDLQELLACYLALNAAEHHRAVVAAFRRVWLHIASQRLLHHPRH</sequence>
<name>A0AAD8WBL2_LOLMU</name>
<evidence type="ECO:0000256" key="5">
    <source>
        <dbReference type="ARBA" id="ARBA00023242"/>
    </source>
</evidence>
<feature type="compositionally biased region" description="Low complexity" evidence="7">
    <location>
        <begin position="162"/>
        <end position="181"/>
    </location>
</feature>
<dbReference type="PROSITE" id="PS51754">
    <property type="entry name" value="OVATE"/>
    <property type="match status" value="1"/>
</dbReference>
<comment type="function">
    <text evidence="6">Transcriptional repressor that regulates multiple aspects of plant growth and development.</text>
</comment>
<evidence type="ECO:0000313" key="9">
    <source>
        <dbReference type="EMBL" id="KAK1650283.1"/>
    </source>
</evidence>
<dbReference type="Proteomes" id="UP001231189">
    <property type="component" value="Unassembled WGS sequence"/>
</dbReference>
<evidence type="ECO:0000313" key="10">
    <source>
        <dbReference type="Proteomes" id="UP001231189"/>
    </source>
</evidence>
<protein>
    <recommendedName>
        <fullName evidence="6">Transcription repressor</fullName>
    </recommendedName>
    <alternativeName>
        <fullName evidence="6">Ovate family protein</fullName>
    </alternativeName>
</protein>
<keyword evidence="3 6" id="KW-0805">Transcription regulation</keyword>
<feature type="compositionally biased region" description="Basic residues" evidence="7">
    <location>
        <begin position="182"/>
        <end position="197"/>
    </location>
</feature>
<dbReference type="PANTHER" id="PTHR33057:SF23">
    <property type="entry name" value="TRANSCRIPTION REPRESSOR"/>
    <property type="match status" value="1"/>
</dbReference>
<evidence type="ECO:0000256" key="1">
    <source>
        <dbReference type="ARBA" id="ARBA00004123"/>
    </source>
</evidence>
<feature type="domain" description="OVATE" evidence="8">
    <location>
        <begin position="236"/>
        <end position="295"/>
    </location>
</feature>
<evidence type="ECO:0000256" key="6">
    <source>
        <dbReference type="RuleBase" id="RU367028"/>
    </source>
</evidence>
<dbReference type="GO" id="GO:0005634">
    <property type="term" value="C:nucleus"/>
    <property type="evidence" value="ECO:0007669"/>
    <property type="project" value="UniProtKB-SubCell"/>
</dbReference>
<evidence type="ECO:0000256" key="7">
    <source>
        <dbReference type="SAM" id="MobiDB-lite"/>
    </source>
</evidence>
<feature type="region of interest" description="Disordered" evidence="7">
    <location>
        <begin position="155"/>
        <end position="220"/>
    </location>
</feature>
<proteinExistence type="predicted"/>
<keyword evidence="5 6" id="KW-0539">Nucleus</keyword>
<feature type="compositionally biased region" description="Basic residues" evidence="7">
    <location>
        <begin position="8"/>
        <end position="18"/>
    </location>
</feature>
<evidence type="ECO:0000256" key="4">
    <source>
        <dbReference type="ARBA" id="ARBA00023163"/>
    </source>
</evidence>
<comment type="caution">
    <text evidence="9">The sequence shown here is derived from an EMBL/GenBank/DDBJ whole genome shotgun (WGS) entry which is preliminary data.</text>
</comment>
<evidence type="ECO:0000256" key="3">
    <source>
        <dbReference type="ARBA" id="ARBA00023015"/>
    </source>
</evidence>
<dbReference type="EMBL" id="JAUUTY010000004">
    <property type="protein sequence ID" value="KAK1650283.1"/>
    <property type="molecule type" value="Genomic_DNA"/>
</dbReference>
<dbReference type="GO" id="GO:0045892">
    <property type="term" value="P:negative regulation of DNA-templated transcription"/>
    <property type="evidence" value="ECO:0007669"/>
    <property type="project" value="UniProtKB-UniRule"/>
</dbReference>
<dbReference type="NCBIfam" id="TIGR01568">
    <property type="entry name" value="A_thal_3678"/>
    <property type="match status" value="1"/>
</dbReference>
<organism evidence="9 10">
    <name type="scientific">Lolium multiflorum</name>
    <name type="common">Italian ryegrass</name>
    <name type="synonym">Lolium perenne subsp. multiflorum</name>
    <dbReference type="NCBI Taxonomy" id="4521"/>
    <lineage>
        <taxon>Eukaryota</taxon>
        <taxon>Viridiplantae</taxon>
        <taxon>Streptophyta</taxon>
        <taxon>Embryophyta</taxon>
        <taxon>Tracheophyta</taxon>
        <taxon>Spermatophyta</taxon>
        <taxon>Magnoliopsida</taxon>
        <taxon>Liliopsida</taxon>
        <taxon>Poales</taxon>
        <taxon>Poaceae</taxon>
        <taxon>BOP clade</taxon>
        <taxon>Pooideae</taxon>
        <taxon>Poodae</taxon>
        <taxon>Poeae</taxon>
        <taxon>Poeae Chloroplast Group 2 (Poeae type)</taxon>
        <taxon>Loliodinae</taxon>
        <taxon>Loliinae</taxon>
        <taxon>Lolium</taxon>
    </lineage>
</organism>
<gene>
    <name evidence="9" type="ORF">QYE76_068088</name>
</gene>
<comment type="subcellular location">
    <subcellularLocation>
        <location evidence="1 6">Nucleus</location>
    </subcellularLocation>
</comment>
<evidence type="ECO:0000259" key="8">
    <source>
        <dbReference type="PROSITE" id="PS51754"/>
    </source>
</evidence>
<reference evidence="9" key="1">
    <citation type="submission" date="2023-07" db="EMBL/GenBank/DDBJ databases">
        <title>A chromosome-level genome assembly of Lolium multiflorum.</title>
        <authorList>
            <person name="Chen Y."/>
            <person name="Copetti D."/>
            <person name="Kolliker R."/>
            <person name="Studer B."/>
        </authorList>
    </citation>
    <scope>NUCLEOTIDE SEQUENCE</scope>
    <source>
        <strain evidence="9">02402/16</strain>
        <tissue evidence="9">Leaf</tissue>
    </source>
</reference>
<keyword evidence="2 6" id="KW-0678">Repressor</keyword>
<dbReference type="PANTHER" id="PTHR33057">
    <property type="entry name" value="TRANSCRIPTION REPRESSOR OFP7-RELATED"/>
    <property type="match status" value="1"/>
</dbReference>
<dbReference type="InterPro" id="IPR006458">
    <property type="entry name" value="Ovate_C"/>
</dbReference>
<dbReference type="Pfam" id="PF04844">
    <property type="entry name" value="Ovate"/>
    <property type="match status" value="1"/>
</dbReference>
<feature type="region of interest" description="Disordered" evidence="7">
    <location>
        <begin position="1"/>
        <end position="81"/>
    </location>
</feature>
<dbReference type="InterPro" id="IPR038933">
    <property type="entry name" value="Ovate"/>
</dbReference>
<feature type="compositionally biased region" description="Basic and acidic residues" evidence="7">
    <location>
        <begin position="198"/>
        <end position="214"/>
    </location>
</feature>
<evidence type="ECO:0000256" key="2">
    <source>
        <dbReference type="ARBA" id="ARBA00022491"/>
    </source>
</evidence>
<dbReference type="AlphaFoldDB" id="A0AAD8WBL2"/>
<keyword evidence="10" id="KW-1185">Reference proteome</keyword>
<keyword evidence="4 6" id="KW-0804">Transcription</keyword>
<accession>A0AAD8WBL2</accession>